<keyword evidence="1" id="KW-0472">Membrane</keyword>
<proteinExistence type="predicted"/>
<geneLocation type="plasmid" evidence="2">
    <name>pRGRH0621</name>
</geneLocation>
<evidence type="ECO:0000313" key="2">
    <source>
        <dbReference type="EMBL" id="CRY95426.1"/>
    </source>
</evidence>
<reference evidence="2" key="2">
    <citation type="submission" date="2015-07" db="EMBL/GenBank/DDBJ databases">
        <title>Plasmids, circular viruses and viroids from rat gut.</title>
        <authorList>
            <person name="Jorgensen T.J."/>
            <person name="Hansen M.A."/>
            <person name="Xu Z."/>
            <person name="Tabak M.A."/>
            <person name="Sorensen S.J."/>
            <person name="Hansen L.H."/>
        </authorList>
    </citation>
    <scope>NUCLEOTIDE SEQUENCE</scope>
    <source>
        <plasmid evidence="2">pRGRH0621</plasmid>
    </source>
</reference>
<evidence type="ECO:0000256" key="1">
    <source>
        <dbReference type="SAM" id="Phobius"/>
    </source>
</evidence>
<keyword evidence="1" id="KW-0812">Transmembrane</keyword>
<reference evidence="2" key="1">
    <citation type="submission" date="2015-06" db="EMBL/GenBank/DDBJ databases">
        <authorList>
            <person name="Joergensen T."/>
        </authorList>
    </citation>
    <scope>NUCLEOTIDE SEQUENCE</scope>
    <source>
        <plasmid evidence="2">pRGRH0621</plasmid>
    </source>
</reference>
<dbReference type="EMBL" id="LN853249">
    <property type="protein sequence ID" value="CRY95426.1"/>
    <property type="molecule type" value="Genomic_DNA"/>
</dbReference>
<keyword evidence="2" id="KW-0614">Plasmid</keyword>
<organism evidence="2">
    <name type="scientific">uncultured prokaryote</name>
    <dbReference type="NCBI Taxonomy" id="198431"/>
    <lineage>
        <taxon>unclassified sequences</taxon>
        <taxon>environmental samples</taxon>
    </lineage>
</organism>
<keyword evidence="1" id="KW-1133">Transmembrane helix</keyword>
<name>A0A0H5Q0C5_9ZZZZ</name>
<feature type="transmembrane region" description="Helical" evidence="1">
    <location>
        <begin position="119"/>
        <end position="141"/>
    </location>
</feature>
<dbReference type="AlphaFoldDB" id="A0A0H5Q0C5"/>
<accession>A0A0H5Q0C5</accession>
<protein>
    <submittedName>
        <fullName evidence="2">Uncharacterized protein</fullName>
    </submittedName>
</protein>
<sequence length="188" mass="20456">MSGNTDPFLVLVDDIGALRRQIENLQRTSLDRDEAEHLNATIAKSLDNMAQTGKRLEQRLEGQLQLATAKTNRAAIEAAQDAARGAIRESHAEILQTARSLSQAAGEARREAWRWFGGFWVWLTSIGAAGALIGALAAFWITGRGDAKAFGQHPRIYCLSAGGEFADQRDGSRYCIFMVSPPTQPAGE</sequence>